<proteinExistence type="predicted"/>
<dbReference type="InParanoid" id="Q7NDB3"/>
<evidence type="ECO:0000313" key="3">
    <source>
        <dbReference type="Proteomes" id="UP000000557"/>
    </source>
</evidence>
<reference evidence="2 3" key="2">
    <citation type="journal article" date="2003" name="DNA Res.">
        <title>Complete genome structure of Gloeobacter violaceus PCC 7421, a cyanobacterium that lacks thylakoids (supplement).</title>
        <authorList>
            <person name="Nakamura Y."/>
            <person name="Kaneko T."/>
            <person name="Sato S."/>
            <person name="Mimuro M."/>
            <person name="Miyashita H."/>
            <person name="Tsuchiya T."/>
            <person name="Sasamoto S."/>
            <person name="Watanabe A."/>
            <person name="Kawashima K."/>
            <person name="Kishida Y."/>
            <person name="Kiyokawa C."/>
            <person name="Kohara M."/>
            <person name="Matsumoto M."/>
            <person name="Matsuno A."/>
            <person name="Nakazaki N."/>
            <person name="Shimpo S."/>
            <person name="Takeuchi C."/>
            <person name="Yamada M."/>
            <person name="Tabata S."/>
        </authorList>
    </citation>
    <scope>NUCLEOTIDE SEQUENCE [LARGE SCALE GENOMIC DNA]</scope>
    <source>
        <strain evidence="3">ATCC 29082 / PCC 7421</strain>
    </source>
</reference>
<dbReference type="PANTHER" id="PTHR33490">
    <property type="entry name" value="BLR5614 PROTEIN-RELATED"/>
    <property type="match status" value="1"/>
</dbReference>
<evidence type="ECO:0000313" key="2">
    <source>
        <dbReference type="EMBL" id="BAC92264.1"/>
    </source>
</evidence>
<accession>Q7NDB3</accession>
<dbReference type="OrthoDB" id="9804872at2"/>
<dbReference type="InterPro" id="IPR002931">
    <property type="entry name" value="Transglutaminase-like"/>
</dbReference>
<dbReference type="Gene3D" id="2.130.10.10">
    <property type="entry name" value="YVTN repeat-like/Quinoprotein amine dehydrogenase"/>
    <property type="match status" value="1"/>
</dbReference>
<feature type="domain" description="Transglutaminase-like" evidence="1">
    <location>
        <begin position="419"/>
        <end position="489"/>
    </location>
</feature>
<dbReference type="InterPro" id="IPR038765">
    <property type="entry name" value="Papain-like_cys_pep_sf"/>
</dbReference>
<dbReference type="EMBL" id="BA000045">
    <property type="protein sequence ID" value="BAC92264.1"/>
    <property type="molecule type" value="Genomic_DNA"/>
</dbReference>
<keyword evidence="3" id="KW-1185">Reference proteome</keyword>
<dbReference type="InterPro" id="IPR015943">
    <property type="entry name" value="WD40/YVTN_repeat-like_dom_sf"/>
</dbReference>
<protein>
    <submittedName>
        <fullName evidence="2">Gll4323 protein</fullName>
    </submittedName>
</protein>
<dbReference type="Gene3D" id="3.10.620.30">
    <property type="match status" value="1"/>
</dbReference>
<organism evidence="2 3">
    <name type="scientific">Gloeobacter violaceus (strain ATCC 29082 / PCC 7421)</name>
    <dbReference type="NCBI Taxonomy" id="251221"/>
    <lineage>
        <taxon>Bacteria</taxon>
        <taxon>Bacillati</taxon>
        <taxon>Cyanobacteriota</taxon>
        <taxon>Cyanophyceae</taxon>
        <taxon>Gloeobacterales</taxon>
        <taxon>Gloeobacteraceae</taxon>
        <taxon>Gloeobacter</taxon>
    </lineage>
</organism>
<evidence type="ECO:0000259" key="1">
    <source>
        <dbReference type="SMART" id="SM00460"/>
    </source>
</evidence>
<dbReference type="PhylomeDB" id="Q7NDB3"/>
<dbReference type="eggNOG" id="COG1305">
    <property type="taxonomic scope" value="Bacteria"/>
</dbReference>
<dbReference type="eggNOG" id="COG3823">
    <property type="taxonomic scope" value="Bacteria"/>
</dbReference>
<reference evidence="2 3" key="1">
    <citation type="journal article" date="2003" name="DNA Res.">
        <title>Complete genome structure of Gloeobacter violaceus PCC 7421, a cyanobacterium that lacks thylakoids.</title>
        <authorList>
            <person name="Nakamura Y."/>
            <person name="Kaneko T."/>
            <person name="Sato S."/>
            <person name="Mimuro M."/>
            <person name="Miyashita H."/>
            <person name="Tsuchiya T."/>
            <person name="Sasamoto S."/>
            <person name="Watanabe A."/>
            <person name="Kawashima K."/>
            <person name="Kishida Y."/>
            <person name="Kiyokawa C."/>
            <person name="Kohara M."/>
            <person name="Matsumoto M."/>
            <person name="Matsuno A."/>
            <person name="Nakazaki N."/>
            <person name="Shimpo S."/>
            <person name="Takeuchi C."/>
            <person name="Yamada M."/>
            <person name="Tabata S."/>
        </authorList>
    </citation>
    <scope>NUCLEOTIDE SEQUENCE [LARGE SCALE GENOMIC DNA]</scope>
    <source>
        <strain evidence="3">ATCC 29082 / PCC 7421</strain>
    </source>
</reference>
<dbReference type="SMART" id="SM00460">
    <property type="entry name" value="TGc"/>
    <property type="match status" value="1"/>
</dbReference>
<dbReference type="PATRIC" id="fig|251221.4.peg.4352"/>
<dbReference type="HOGENOM" id="CLU_035296_0_0_3"/>
<dbReference type="Pfam" id="PF01841">
    <property type="entry name" value="Transglut_core"/>
    <property type="match status" value="1"/>
</dbReference>
<dbReference type="PANTHER" id="PTHR33490:SF6">
    <property type="entry name" value="SLL1049 PROTEIN"/>
    <property type="match status" value="1"/>
</dbReference>
<gene>
    <name evidence="2" type="ordered locus">gll4323</name>
</gene>
<dbReference type="KEGG" id="gvi:gll4323"/>
<sequence length="547" mass="61534">MPLGGERCHSQGWAAVAVKILPVLHLIRPICASSVFGLAWVEERLLAVDPHTGYLLAIDPCSGLEVIANSLAVGDWLDVTGIAAENGELWALRQDELMRVDREAMRLEIVMDLRYRGEGLAISADEWFVSVCSVQQIRVYSRLTGDCVRTFDAPGTGEESLVYAEDRLWVSDAAEQTVYCLDPESGQVLSSALTPYEQPTGLAFVAGSLYVAYSQVEDFIKQEPNRYNRLAIDSRSKTLIHRLHIFTEPEGRYTLSNGYLMEVVYCEETAALEPADLENVVWKIALPAESDRQKLIRVEAIGRPFREEVEDGQRIAVFEFDKLAASEVQLFGWRALLEVRGIRYHVPEASDNPFPEEFKAHYLVDDGFLTMDARRVQEAAREAVGDRTGPLAKMLAIRDYVYDRLDYRIQRVSDSPDAVLARGKGSCGEYVGVLLALARLNGIPCRTVGRYKCPPLPDCRHYPLMPEYNHVWLEFYLNGLGWVPCESNVDDTGSRPYPRRYFMALPWYHIELGKGVTFEATNVRGYSLADLSLNHVQCTILEELPAP</sequence>
<dbReference type="EnsemblBacteria" id="BAC92264">
    <property type="protein sequence ID" value="BAC92264"/>
    <property type="gene ID" value="BAC92264"/>
</dbReference>
<dbReference type="SUPFAM" id="SSF54001">
    <property type="entry name" value="Cysteine proteinases"/>
    <property type="match status" value="1"/>
</dbReference>
<name>Q7NDB3_GLOVI</name>
<dbReference type="STRING" id="251221.gene:10761842"/>
<dbReference type="SUPFAM" id="SSF63829">
    <property type="entry name" value="Calcium-dependent phosphotriesterase"/>
    <property type="match status" value="1"/>
</dbReference>
<dbReference type="Proteomes" id="UP000000557">
    <property type="component" value="Chromosome"/>
</dbReference>
<dbReference type="AlphaFoldDB" id="Q7NDB3"/>